<dbReference type="SMART" id="SM00086">
    <property type="entry name" value="PAC"/>
    <property type="match status" value="2"/>
</dbReference>
<dbReference type="Pfam" id="PF15915">
    <property type="entry name" value="BAT"/>
    <property type="match status" value="1"/>
</dbReference>
<dbReference type="SMART" id="SM00091">
    <property type="entry name" value="PAS"/>
    <property type="match status" value="2"/>
</dbReference>
<gene>
    <name evidence="5" type="ORF">C450_20271</name>
</gene>
<keyword evidence="6" id="KW-1185">Reference proteome</keyword>
<dbReference type="SMART" id="SM00065">
    <property type="entry name" value="GAF"/>
    <property type="match status" value="2"/>
</dbReference>
<feature type="domain" description="PAS" evidence="3">
    <location>
        <begin position="187"/>
        <end position="242"/>
    </location>
</feature>
<dbReference type="Pfam" id="PF13185">
    <property type="entry name" value="GAF_2"/>
    <property type="match status" value="2"/>
</dbReference>
<dbReference type="Pfam" id="PF04967">
    <property type="entry name" value="HTH_10"/>
    <property type="match status" value="1"/>
</dbReference>
<protein>
    <submittedName>
        <fullName evidence="5">Bacterio-opsin activator-like protein</fullName>
    </submittedName>
</protein>
<evidence type="ECO:0000313" key="5">
    <source>
        <dbReference type="EMBL" id="EMA48084.1"/>
    </source>
</evidence>
<dbReference type="InterPro" id="IPR013324">
    <property type="entry name" value="RNA_pol_sigma_r3/r4-like"/>
</dbReference>
<dbReference type="NCBIfam" id="TIGR00229">
    <property type="entry name" value="sensory_box"/>
    <property type="match status" value="2"/>
</dbReference>
<dbReference type="InterPro" id="IPR003018">
    <property type="entry name" value="GAF"/>
</dbReference>
<dbReference type="STRING" id="1227456.C450_20271"/>
<name>M0MTL1_9EURY</name>
<dbReference type="Gene3D" id="3.30.450.40">
    <property type="match status" value="2"/>
</dbReference>
<dbReference type="SUPFAM" id="SSF55781">
    <property type="entry name" value="GAF domain-like"/>
    <property type="match status" value="2"/>
</dbReference>
<reference evidence="5 6" key="1">
    <citation type="journal article" date="2014" name="PLoS Genet.">
        <title>Phylogenetically driven sequencing of extremely halophilic archaea reveals strategies for static and dynamic osmo-response.</title>
        <authorList>
            <person name="Becker E.A."/>
            <person name="Seitzer P.M."/>
            <person name="Tritt A."/>
            <person name="Larsen D."/>
            <person name="Krusor M."/>
            <person name="Yao A.I."/>
            <person name="Wu D."/>
            <person name="Madern D."/>
            <person name="Eisen J.A."/>
            <person name="Darling A.E."/>
            <person name="Facciotti M.T."/>
        </authorList>
    </citation>
    <scope>NUCLEOTIDE SEQUENCE [LARGE SCALE GENOMIC DNA]</scope>
    <source>
        <strain evidence="5 6">DSM 8989</strain>
    </source>
</reference>
<keyword evidence="2" id="KW-0804">Transcription</keyword>
<dbReference type="InterPro" id="IPR035965">
    <property type="entry name" value="PAS-like_dom_sf"/>
</dbReference>
<dbReference type="PROSITE" id="PS50113">
    <property type="entry name" value="PAC"/>
    <property type="match status" value="1"/>
</dbReference>
<dbReference type="AlphaFoldDB" id="M0MTL1"/>
<evidence type="ECO:0000259" key="3">
    <source>
        <dbReference type="PROSITE" id="PS50112"/>
    </source>
</evidence>
<dbReference type="Pfam" id="PF08448">
    <property type="entry name" value="PAS_4"/>
    <property type="match status" value="1"/>
</dbReference>
<dbReference type="InterPro" id="IPR031803">
    <property type="entry name" value="BAT_GAF/HTH-assoc"/>
</dbReference>
<dbReference type="InterPro" id="IPR000700">
    <property type="entry name" value="PAS-assoc_C"/>
</dbReference>
<dbReference type="PROSITE" id="PS50112">
    <property type="entry name" value="PAS"/>
    <property type="match status" value="1"/>
</dbReference>
<dbReference type="Gene3D" id="3.30.450.20">
    <property type="entry name" value="PAS domain"/>
    <property type="match status" value="2"/>
</dbReference>
<dbReference type="InterPro" id="IPR007050">
    <property type="entry name" value="HTH_bacterioopsin"/>
</dbReference>
<keyword evidence="1" id="KW-0805">Transcription regulation</keyword>
<dbReference type="SUPFAM" id="SSF88659">
    <property type="entry name" value="Sigma3 and sigma4 domains of RNA polymerase sigma factors"/>
    <property type="match status" value="1"/>
</dbReference>
<dbReference type="SUPFAM" id="SSF55785">
    <property type="entry name" value="PYP-like sensor domain (PAS domain)"/>
    <property type="match status" value="2"/>
</dbReference>
<accession>M0MTL1</accession>
<dbReference type="PANTHER" id="PTHR34236:SF1">
    <property type="entry name" value="DIMETHYL SULFOXIDE REDUCTASE TRANSCRIPTIONAL ACTIVATOR"/>
    <property type="match status" value="1"/>
</dbReference>
<proteinExistence type="predicted"/>
<feature type="domain" description="PAC" evidence="4">
    <location>
        <begin position="131"/>
        <end position="186"/>
    </location>
</feature>
<comment type="caution">
    <text evidence="5">The sequence shown here is derived from an EMBL/GenBank/DDBJ whole genome shotgun (WGS) entry which is preliminary data.</text>
</comment>
<sequence length="873" mass="97086">MVLCTASGSESIASDAIAAGVTDYIAVSDPIDERIDDILRRLARSVRTSRRTNTQRERARQFDAFFHDTQTATWALDSDGSLQRVNRTAREMIEPDAESVVGESFWTLPWWTRSDETQATVRRITEQAIAGEFSHTTITAAFEDGTSRTLEVSVRPVRDEAETIVSIIVEGVDVTERVSLERELRESEELHRITLNNMTDTVLITDDDGEFTYVCPNVHFIFGYTADEINESGNIDRLLGPDLFDRDDLAEEGVLKNIECTATDKAGREHTLLVNVREVSIQGGTLLYSCRDVTKRKRREEALAGLHKTTRELQYAETTDEVAQLVVDDAATVLDLDASAIYLFETDENTLEPVAASTGMERLNGPLPTLRTADDSIVGHCFVEDDTRFYDDVHDSKHLDNPATDIRSGAYIPLGEHGVFIAAAETIGQFDDVLRELTDLLAATTEATLDRVERQSRLRKQDRELQQRNQQLSRLNETNEIIREIDQALVRAGTREEIDHAVCNLLTTEDRFTFAWIGATDPIDETVEPRAWSGAEQGYLDSTSFPTGTAAMDPAARTATTKEVHVVSNVADRLREASWRKEALTREYLSVLSVPLAYDEFTYGVLTVYADSPNAFTETSQAVFTELGETIASATSAVERKNALLSTSTTRLEFEVRDPAFVFTRLSQQAECTLTYQGGVQQTTGGVYVFVTVAGTPVDTVVTTAREMVSIESVHRISETDEKAVLQLQLTQPFFAVELADHGAVLRNSTADGETATLVIDVPRSDDVRPVTQLITESFADVELRSKETLDHASSRNFQTEYLEQLTDRQLEVLQTAYYSGFFESPRESTGEEIAAVLGISPPAFYRHARTVQRKLFSTLFDDIGISTAISAD</sequence>
<dbReference type="CDD" id="cd00130">
    <property type="entry name" value="PAS"/>
    <property type="match status" value="2"/>
</dbReference>
<dbReference type="PANTHER" id="PTHR34236">
    <property type="entry name" value="DIMETHYL SULFOXIDE REDUCTASE TRANSCRIPTIONAL ACTIVATOR"/>
    <property type="match status" value="1"/>
</dbReference>
<dbReference type="InterPro" id="IPR029016">
    <property type="entry name" value="GAF-like_dom_sf"/>
</dbReference>
<evidence type="ECO:0000256" key="1">
    <source>
        <dbReference type="ARBA" id="ARBA00023015"/>
    </source>
</evidence>
<evidence type="ECO:0000256" key="2">
    <source>
        <dbReference type="ARBA" id="ARBA00023163"/>
    </source>
</evidence>
<dbReference type="InterPro" id="IPR000014">
    <property type="entry name" value="PAS"/>
</dbReference>
<dbReference type="EMBL" id="AOME01000104">
    <property type="protein sequence ID" value="EMA48084.1"/>
    <property type="molecule type" value="Genomic_DNA"/>
</dbReference>
<dbReference type="Proteomes" id="UP000011625">
    <property type="component" value="Unassembled WGS sequence"/>
</dbReference>
<evidence type="ECO:0000259" key="4">
    <source>
        <dbReference type="PROSITE" id="PS50113"/>
    </source>
</evidence>
<dbReference type="PATRIC" id="fig|1227456.3.peg.4091"/>
<dbReference type="InterPro" id="IPR001610">
    <property type="entry name" value="PAC"/>
</dbReference>
<evidence type="ECO:0000313" key="6">
    <source>
        <dbReference type="Proteomes" id="UP000011625"/>
    </source>
</evidence>
<dbReference type="InterPro" id="IPR013656">
    <property type="entry name" value="PAS_4"/>
</dbReference>
<organism evidence="5 6">
    <name type="scientific">Halococcus salifodinae DSM 8989</name>
    <dbReference type="NCBI Taxonomy" id="1227456"/>
    <lineage>
        <taxon>Archaea</taxon>
        <taxon>Methanobacteriati</taxon>
        <taxon>Methanobacteriota</taxon>
        <taxon>Stenosarchaea group</taxon>
        <taxon>Halobacteria</taxon>
        <taxon>Halobacteriales</taxon>
        <taxon>Halococcaceae</taxon>
        <taxon>Halococcus</taxon>
    </lineage>
</organism>